<proteinExistence type="predicted"/>
<dbReference type="InterPro" id="IPR029058">
    <property type="entry name" value="AB_hydrolase_fold"/>
</dbReference>
<dbReference type="SUPFAM" id="SSF53474">
    <property type="entry name" value="alpha/beta-Hydrolases"/>
    <property type="match status" value="1"/>
</dbReference>
<evidence type="ECO:0000313" key="1">
    <source>
        <dbReference type="EMBL" id="SVA86078.1"/>
    </source>
</evidence>
<dbReference type="InterPro" id="IPR025890">
    <property type="entry name" value="Abhydrolase_bac"/>
</dbReference>
<dbReference type="Pfam" id="PF12715">
    <property type="entry name" value="Abhydrolase_7"/>
    <property type="match status" value="1"/>
</dbReference>
<accession>A0A381Z9Y9</accession>
<reference evidence="1" key="1">
    <citation type="submission" date="2018-05" db="EMBL/GenBank/DDBJ databases">
        <authorList>
            <person name="Lanie J.A."/>
            <person name="Ng W.-L."/>
            <person name="Kazmierczak K.M."/>
            <person name="Andrzejewski T.M."/>
            <person name="Davidsen T.M."/>
            <person name="Wayne K.J."/>
            <person name="Tettelin H."/>
            <person name="Glass J.I."/>
            <person name="Rusch D."/>
            <person name="Podicherti R."/>
            <person name="Tsui H.-C.T."/>
            <person name="Winkler M.E."/>
        </authorList>
    </citation>
    <scope>NUCLEOTIDE SEQUENCE</scope>
</reference>
<sequence length="335" mass="37767">MPAAQFDPDFTKNAFRNYLKEFYAEHSRQMKFCGNTPELFGEWKESARQRVLELLSIDHLPVKTPEMQIINEVKYNNYTMKKIQYQTLPELVVPAYLFIPENCSSPLPTLLCPPGHGNGINQVIEEEGAYYKYPHAFAEAGYIALVPEHISFGERSASGQGECRFDHEALNLLGSTVIGYRMWELQRSLDLLESLPQVDSNRIGCAGLSLGGEMTLYLAACDPRVKAACVSCFLTSFKGTFLKEPHCTCGYVPKMARDFEHVDIASLIAPNPLMIQAGTLDPQFLVDDAAEAYTELLELYQMLDAANLVTLDVFEGGHEFHLDPALAWFEQWFKK</sequence>
<dbReference type="PANTHER" id="PTHR22946">
    <property type="entry name" value="DIENELACTONE HYDROLASE DOMAIN-CONTAINING PROTEIN-RELATED"/>
    <property type="match status" value="1"/>
</dbReference>
<organism evidence="1">
    <name type="scientific">marine metagenome</name>
    <dbReference type="NCBI Taxonomy" id="408172"/>
    <lineage>
        <taxon>unclassified sequences</taxon>
        <taxon>metagenomes</taxon>
        <taxon>ecological metagenomes</taxon>
    </lineage>
</organism>
<dbReference type="PANTHER" id="PTHR22946:SF8">
    <property type="entry name" value="ACETYL XYLAN ESTERASE DOMAIN-CONTAINING PROTEIN"/>
    <property type="match status" value="1"/>
</dbReference>
<name>A0A381Z9Y9_9ZZZZ</name>
<dbReference type="InterPro" id="IPR050261">
    <property type="entry name" value="FrsA_esterase"/>
</dbReference>
<protein>
    <recommendedName>
        <fullName evidence="2">Acetyl xylan esterase domain-containing protein</fullName>
    </recommendedName>
</protein>
<dbReference type="AlphaFoldDB" id="A0A381Z9Y9"/>
<dbReference type="Gene3D" id="3.40.50.1820">
    <property type="entry name" value="alpha/beta hydrolase"/>
    <property type="match status" value="1"/>
</dbReference>
<gene>
    <name evidence="1" type="ORF">METZ01_LOCUS138932</name>
</gene>
<evidence type="ECO:0008006" key="2">
    <source>
        <dbReference type="Google" id="ProtNLM"/>
    </source>
</evidence>
<dbReference type="EMBL" id="UINC01020514">
    <property type="protein sequence ID" value="SVA86078.1"/>
    <property type="molecule type" value="Genomic_DNA"/>
</dbReference>